<sequence>MLCPDCARALPSDGHPAWPDPVPAGLAPPWAAGEYAGPLRALVIGHKERRLLGLRAPLAELLALAVRAALAEVPPGPVVLVPVPSRPGVARGRGHDPTGRVTSRAARLLRRDGADVIAMPLLRSRPGSVDQAGLGAVARASNLAGSMHCPTELVRRLVARRTRAHLIVCDDVVTTGVTLREAQRALEAVGLDVAAVAAVAATRRRIPAGAARPLSSADPSD</sequence>
<comment type="similarity">
    <text evidence="1">Belongs to the ComF/GntX family.</text>
</comment>
<evidence type="ECO:0000313" key="2">
    <source>
        <dbReference type="EMBL" id="GAA4732723.1"/>
    </source>
</evidence>
<evidence type="ECO:0000313" key="3">
    <source>
        <dbReference type="Proteomes" id="UP001499882"/>
    </source>
</evidence>
<evidence type="ECO:0000256" key="1">
    <source>
        <dbReference type="ARBA" id="ARBA00008007"/>
    </source>
</evidence>
<dbReference type="InterPro" id="IPR029057">
    <property type="entry name" value="PRTase-like"/>
</dbReference>
<dbReference type="InterPro" id="IPR000836">
    <property type="entry name" value="PRTase_dom"/>
</dbReference>
<evidence type="ECO:0008006" key="4">
    <source>
        <dbReference type="Google" id="ProtNLM"/>
    </source>
</evidence>
<dbReference type="Gene3D" id="3.40.50.2020">
    <property type="match status" value="1"/>
</dbReference>
<dbReference type="PANTHER" id="PTHR47505:SF1">
    <property type="entry name" value="DNA UTILIZATION PROTEIN YHGH"/>
    <property type="match status" value="1"/>
</dbReference>
<keyword evidence="3" id="KW-1185">Reference proteome</keyword>
<proteinExistence type="inferred from homology"/>
<dbReference type="InterPro" id="IPR051910">
    <property type="entry name" value="ComF/GntX_DNA_util-trans"/>
</dbReference>
<gene>
    <name evidence="2" type="ORF">GCM10023350_15210</name>
</gene>
<protein>
    <recommendedName>
        <fullName evidence="4">ComF family protein</fullName>
    </recommendedName>
</protein>
<name>A0ABP8YME2_9ACTN</name>
<accession>A0ABP8YME2</accession>
<dbReference type="CDD" id="cd06223">
    <property type="entry name" value="PRTases_typeI"/>
    <property type="match status" value="1"/>
</dbReference>
<comment type="caution">
    <text evidence="2">The sequence shown here is derived from an EMBL/GenBank/DDBJ whole genome shotgun (WGS) entry which is preliminary data.</text>
</comment>
<dbReference type="EMBL" id="BAABKN010000009">
    <property type="protein sequence ID" value="GAA4732723.1"/>
    <property type="molecule type" value="Genomic_DNA"/>
</dbReference>
<organism evidence="2 3">
    <name type="scientific">Nocardioides endophyticus</name>
    <dbReference type="NCBI Taxonomy" id="1353775"/>
    <lineage>
        <taxon>Bacteria</taxon>
        <taxon>Bacillati</taxon>
        <taxon>Actinomycetota</taxon>
        <taxon>Actinomycetes</taxon>
        <taxon>Propionibacteriales</taxon>
        <taxon>Nocardioidaceae</taxon>
        <taxon>Nocardioides</taxon>
    </lineage>
</organism>
<dbReference type="SUPFAM" id="SSF53271">
    <property type="entry name" value="PRTase-like"/>
    <property type="match status" value="1"/>
</dbReference>
<dbReference type="PANTHER" id="PTHR47505">
    <property type="entry name" value="DNA UTILIZATION PROTEIN YHGH"/>
    <property type="match status" value="1"/>
</dbReference>
<dbReference type="Proteomes" id="UP001499882">
    <property type="component" value="Unassembled WGS sequence"/>
</dbReference>
<reference evidence="3" key="1">
    <citation type="journal article" date="2019" name="Int. J. Syst. Evol. Microbiol.">
        <title>The Global Catalogue of Microorganisms (GCM) 10K type strain sequencing project: providing services to taxonomists for standard genome sequencing and annotation.</title>
        <authorList>
            <consortium name="The Broad Institute Genomics Platform"/>
            <consortium name="The Broad Institute Genome Sequencing Center for Infectious Disease"/>
            <person name="Wu L."/>
            <person name="Ma J."/>
        </authorList>
    </citation>
    <scope>NUCLEOTIDE SEQUENCE [LARGE SCALE GENOMIC DNA]</scope>
    <source>
        <strain evidence="3">JCM 18532</strain>
    </source>
</reference>